<dbReference type="RefSeq" id="WP_186957117.1">
    <property type="nucleotide sequence ID" value="NZ_JACOFX010000032.1"/>
</dbReference>
<sequence length="56" mass="6685">MKQPGDDFTRDIFNKPGRGRPRKPNAKSAAQRAKEYRDRLREQKFNFLRGQRHEIA</sequence>
<keyword evidence="3" id="KW-1185">Reference proteome</keyword>
<comment type="caution">
    <text evidence="2">The sequence shown here is derived from an EMBL/GenBank/DDBJ whole genome shotgun (WGS) entry which is preliminary data.</text>
</comment>
<feature type="region of interest" description="Disordered" evidence="1">
    <location>
        <begin position="1"/>
        <end position="37"/>
    </location>
</feature>
<protein>
    <submittedName>
        <fullName evidence="2">Uncharacterized protein</fullName>
    </submittedName>
</protein>
<organism evidence="2 3">
    <name type="scientific">Undibacterium umbellatum</name>
    <dbReference type="NCBI Taxonomy" id="2762300"/>
    <lineage>
        <taxon>Bacteria</taxon>
        <taxon>Pseudomonadati</taxon>
        <taxon>Pseudomonadota</taxon>
        <taxon>Betaproteobacteria</taxon>
        <taxon>Burkholderiales</taxon>
        <taxon>Oxalobacteraceae</taxon>
        <taxon>Undibacterium</taxon>
    </lineage>
</organism>
<dbReference type="EMBL" id="JACOFX010000032">
    <property type="protein sequence ID" value="MBC3911406.1"/>
    <property type="molecule type" value="Genomic_DNA"/>
</dbReference>
<accession>A0ABR6ZI61</accession>
<evidence type="ECO:0000313" key="2">
    <source>
        <dbReference type="EMBL" id="MBC3911406.1"/>
    </source>
</evidence>
<feature type="compositionally biased region" description="Basic and acidic residues" evidence="1">
    <location>
        <begin position="1"/>
        <end position="13"/>
    </location>
</feature>
<reference evidence="2 3" key="1">
    <citation type="submission" date="2020-08" db="EMBL/GenBank/DDBJ databases">
        <title>Novel species isolated from subtropical streams in China.</title>
        <authorList>
            <person name="Lu H."/>
        </authorList>
    </citation>
    <scope>NUCLEOTIDE SEQUENCE [LARGE SCALE GENOMIC DNA]</scope>
    <source>
        <strain evidence="2 3">NL8W</strain>
    </source>
</reference>
<evidence type="ECO:0000313" key="3">
    <source>
        <dbReference type="Proteomes" id="UP000646911"/>
    </source>
</evidence>
<name>A0ABR6ZI61_9BURK</name>
<evidence type="ECO:0000256" key="1">
    <source>
        <dbReference type="SAM" id="MobiDB-lite"/>
    </source>
</evidence>
<dbReference type="Proteomes" id="UP000646911">
    <property type="component" value="Unassembled WGS sequence"/>
</dbReference>
<gene>
    <name evidence="2" type="ORF">H8L47_27975</name>
</gene>
<proteinExistence type="predicted"/>